<dbReference type="PRINTS" id="PR00313">
    <property type="entry name" value="CABNDNGRPT"/>
</dbReference>
<name>A0A1I1IHB1_9RHOB</name>
<dbReference type="GO" id="GO:0005576">
    <property type="term" value="C:extracellular region"/>
    <property type="evidence" value="ECO:0007669"/>
    <property type="project" value="UniProtKB-SubCell"/>
</dbReference>
<keyword evidence="4" id="KW-1185">Reference proteome</keyword>
<evidence type="ECO:0000313" key="3">
    <source>
        <dbReference type="EMBL" id="SFC35351.1"/>
    </source>
</evidence>
<dbReference type="InterPro" id="IPR001343">
    <property type="entry name" value="Hemolysn_Ca-bd"/>
</dbReference>
<dbReference type="InterPro" id="IPR011049">
    <property type="entry name" value="Serralysin-like_metalloprot_C"/>
</dbReference>
<dbReference type="AlphaFoldDB" id="A0A1I1IHB1"/>
<dbReference type="Proteomes" id="UP000198728">
    <property type="component" value="Unassembled WGS sequence"/>
</dbReference>
<sequence length="307" mass="33767">MARVRAVDSFLMNGFNLNVVEENATNYFFFNNDNWTYWGKQYQDAFTVRFLENSDFLELSFTGDRIVADKRAMETTDNEMVGGKVTGMFLGYWDSSNNFNKMWAIQNFTLAATDVTDAMSTSGTRDDTALFRDIFSGRDRFDLSSKADYALGFGGNDKMFGNGGGDLLAGGRGADLISGGNGRDLLFGQAGDDILFGGRKADSLIGGKGDDRLTGGQGPDTFLFGDGDGRDVVADFTDDVDTLWLSAELWSGDLTARQVVREFAVVRSDRVVFKFGDGDRLIVRDVDRKVDLIDDIQLSTDSGDDFA</sequence>
<keyword evidence="2" id="KW-0964">Secreted</keyword>
<dbReference type="PANTHER" id="PTHR38340:SF1">
    <property type="entry name" value="S-LAYER PROTEIN"/>
    <property type="match status" value="1"/>
</dbReference>
<dbReference type="InterPro" id="IPR050557">
    <property type="entry name" value="RTX_toxin/Mannuronan_C5-epim"/>
</dbReference>
<dbReference type="Gene3D" id="2.150.10.10">
    <property type="entry name" value="Serralysin-like metalloprotease, C-terminal"/>
    <property type="match status" value="1"/>
</dbReference>
<dbReference type="SUPFAM" id="SSF51120">
    <property type="entry name" value="beta-Roll"/>
    <property type="match status" value="1"/>
</dbReference>
<comment type="subcellular location">
    <subcellularLocation>
        <location evidence="1">Secreted</location>
    </subcellularLocation>
</comment>
<dbReference type="InterPro" id="IPR018511">
    <property type="entry name" value="Hemolysin-typ_Ca-bd_CS"/>
</dbReference>
<reference evidence="3 4" key="1">
    <citation type="submission" date="2016-10" db="EMBL/GenBank/DDBJ databases">
        <authorList>
            <person name="de Groot N.N."/>
        </authorList>
    </citation>
    <scope>NUCLEOTIDE SEQUENCE [LARGE SCALE GENOMIC DNA]</scope>
    <source>
        <strain evidence="3 4">DSM 19548</strain>
    </source>
</reference>
<evidence type="ECO:0000256" key="1">
    <source>
        <dbReference type="ARBA" id="ARBA00004613"/>
    </source>
</evidence>
<dbReference type="RefSeq" id="WP_143089848.1">
    <property type="nucleotide sequence ID" value="NZ_FOLG01000004.1"/>
</dbReference>
<dbReference type="OrthoDB" id="7852556at2"/>
<gene>
    <name evidence="3" type="ORF">SAMN04488094_10481</name>
</gene>
<organism evidence="3 4">
    <name type="scientific">Tropicimonas isoalkanivorans</name>
    <dbReference type="NCBI Taxonomy" id="441112"/>
    <lineage>
        <taxon>Bacteria</taxon>
        <taxon>Pseudomonadati</taxon>
        <taxon>Pseudomonadota</taxon>
        <taxon>Alphaproteobacteria</taxon>
        <taxon>Rhodobacterales</taxon>
        <taxon>Roseobacteraceae</taxon>
        <taxon>Tropicimonas</taxon>
    </lineage>
</organism>
<dbReference type="GO" id="GO:0005509">
    <property type="term" value="F:calcium ion binding"/>
    <property type="evidence" value="ECO:0007669"/>
    <property type="project" value="InterPro"/>
</dbReference>
<protein>
    <submittedName>
        <fullName evidence="3">Hemolysin-type calcium-binding repeat-containing protein</fullName>
    </submittedName>
</protein>
<dbReference type="PANTHER" id="PTHR38340">
    <property type="entry name" value="S-LAYER PROTEIN"/>
    <property type="match status" value="1"/>
</dbReference>
<dbReference type="PROSITE" id="PS00330">
    <property type="entry name" value="HEMOLYSIN_CALCIUM"/>
    <property type="match status" value="2"/>
</dbReference>
<dbReference type="STRING" id="441112.SAMN04488094_10481"/>
<dbReference type="EMBL" id="FOLG01000004">
    <property type="protein sequence ID" value="SFC35351.1"/>
    <property type="molecule type" value="Genomic_DNA"/>
</dbReference>
<dbReference type="Pfam" id="PF00353">
    <property type="entry name" value="HemolysinCabind"/>
    <property type="match status" value="2"/>
</dbReference>
<evidence type="ECO:0000256" key="2">
    <source>
        <dbReference type="ARBA" id="ARBA00022525"/>
    </source>
</evidence>
<accession>A0A1I1IHB1</accession>
<proteinExistence type="predicted"/>
<evidence type="ECO:0000313" key="4">
    <source>
        <dbReference type="Proteomes" id="UP000198728"/>
    </source>
</evidence>